<evidence type="ECO:0000256" key="3">
    <source>
        <dbReference type="ARBA" id="ARBA00022839"/>
    </source>
</evidence>
<evidence type="ECO:0000313" key="6">
    <source>
        <dbReference type="EMBL" id="MDN4480886.1"/>
    </source>
</evidence>
<feature type="compositionally biased region" description="Pro residues" evidence="4">
    <location>
        <begin position="276"/>
        <end position="286"/>
    </location>
</feature>
<evidence type="ECO:0000256" key="2">
    <source>
        <dbReference type="ARBA" id="ARBA00022801"/>
    </source>
</evidence>
<dbReference type="InterPro" id="IPR036397">
    <property type="entry name" value="RNaseH_sf"/>
</dbReference>
<protein>
    <submittedName>
        <fullName evidence="6">Exonuclease domain-containing protein</fullName>
    </submittedName>
</protein>
<dbReference type="InterPro" id="IPR012337">
    <property type="entry name" value="RNaseH-like_sf"/>
</dbReference>
<dbReference type="Proteomes" id="UP001172708">
    <property type="component" value="Unassembled WGS sequence"/>
</dbReference>
<evidence type="ECO:0000313" key="7">
    <source>
        <dbReference type="Proteomes" id="UP001172708"/>
    </source>
</evidence>
<feature type="domain" description="Exonuclease" evidence="5">
    <location>
        <begin position="7"/>
        <end position="188"/>
    </location>
</feature>
<dbReference type="Pfam" id="PF00929">
    <property type="entry name" value="RNase_T"/>
    <property type="match status" value="1"/>
</dbReference>
<dbReference type="SUPFAM" id="SSF53098">
    <property type="entry name" value="Ribonuclease H-like"/>
    <property type="match status" value="1"/>
</dbReference>
<keyword evidence="1" id="KW-0540">Nuclease</keyword>
<proteinExistence type="predicted"/>
<feature type="region of interest" description="Disordered" evidence="4">
    <location>
        <begin position="243"/>
        <end position="296"/>
    </location>
</feature>
<comment type="caution">
    <text evidence="6">The sequence shown here is derived from an EMBL/GenBank/DDBJ whole genome shotgun (WGS) entry which is preliminary data.</text>
</comment>
<reference evidence="6" key="1">
    <citation type="submission" date="2023-06" db="EMBL/GenBank/DDBJ databases">
        <title>Egi l300058.</title>
        <authorList>
            <person name="Gao L."/>
            <person name="Fang B.-Z."/>
            <person name="Li W.-J."/>
        </authorList>
    </citation>
    <scope>NUCLEOTIDE SEQUENCE</scope>
    <source>
        <strain evidence="6">EGI L300058</strain>
    </source>
</reference>
<dbReference type="CDD" id="cd06127">
    <property type="entry name" value="DEDDh"/>
    <property type="match status" value="1"/>
</dbReference>
<sequence>MSWIDATMVGFDTETTGISTERDRIVSAAIITRTGDEVSARDWLIDPGVEIPERATEVHGITTERARAEGVQPADALEEIATALAEALVAGVPVVGFNVQYDLSILEAELARHDLPSLASRVPAGVRPIVDPYVLDRHLDRFRKGKRKLIDLCTLYAVPVVADDLHAADADVLATLDLVHALAAAYPTIREVDLDALHDQQKSAHRDWAVGFAAWLKSRGRTDDLPRPEWPVALAAHADDTAVPLDLTPSAEPASATSAGTPAAQGAPERRSRPEAPQPPVAPASAPPREGDEALF</sequence>
<keyword evidence="2" id="KW-0378">Hydrolase</keyword>
<dbReference type="PANTHER" id="PTHR30231:SF4">
    <property type="entry name" value="PROTEIN NEN2"/>
    <property type="match status" value="1"/>
</dbReference>
<dbReference type="NCBIfam" id="NF005927">
    <property type="entry name" value="PRK07942.1"/>
    <property type="match status" value="1"/>
</dbReference>
<keyword evidence="3 6" id="KW-0269">Exonuclease</keyword>
<dbReference type="GO" id="GO:0004527">
    <property type="term" value="F:exonuclease activity"/>
    <property type="evidence" value="ECO:0007669"/>
    <property type="project" value="UniProtKB-KW"/>
</dbReference>
<dbReference type="Gene3D" id="3.30.420.10">
    <property type="entry name" value="Ribonuclease H-like superfamily/Ribonuclease H"/>
    <property type="match status" value="1"/>
</dbReference>
<dbReference type="PANTHER" id="PTHR30231">
    <property type="entry name" value="DNA POLYMERASE III SUBUNIT EPSILON"/>
    <property type="match status" value="1"/>
</dbReference>
<evidence type="ECO:0000256" key="4">
    <source>
        <dbReference type="SAM" id="MobiDB-lite"/>
    </source>
</evidence>
<feature type="compositionally biased region" description="Low complexity" evidence="4">
    <location>
        <begin position="248"/>
        <end position="267"/>
    </location>
</feature>
<accession>A0ABT8GIV6</accession>
<evidence type="ECO:0000259" key="5">
    <source>
        <dbReference type="SMART" id="SM00479"/>
    </source>
</evidence>
<dbReference type="SMART" id="SM00479">
    <property type="entry name" value="EXOIII"/>
    <property type="match status" value="1"/>
</dbReference>
<dbReference type="InterPro" id="IPR013520">
    <property type="entry name" value="Ribonucl_H"/>
</dbReference>
<keyword evidence="7" id="KW-1185">Reference proteome</keyword>
<gene>
    <name evidence="6" type="ORF">QQX02_08140</name>
</gene>
<dbReference type="RefSeq" id="WP_301142346.1">
    <property type="nucleotide sequence ID" value="NZ_JAUHQA010000001.1"/>
</dbReference>
<dbReference type="EMBL" id="JAUHQA010000001">
    <property type="protein sequence ID" value="MDN4480886.1"/>
    <property type="molecule type" value="Genomic_DNA"/>
</dbReference>
<name>A0ABT8GIV6_9MICO</name>
<evidence type="ECO:0000256" key="1">
    <source>
        <dbReference type="ARBA" id="ARBA00022722"/>
    </source>
</evidence>
<organism evidence="6 7">
    <name type="scientific">Demequina muriae</name>
    <dbReference type="NCBI Taxonomy" id="3051664"/>
    <lineage>
        <taxon>Bacteria</taxon>
        <taxon>Bacillati</taxon>
        <taxon>Actinomycetota</taxon>
        <taxon>Actinomycetes</taxon>
        <taxon>Micrococcales</taxon>
        <taxon>Demequinaceae</taxon>
        <taxon>Demequina</taxon>
    </lineage>
</organism>